<dbReference type="AlphaFoldDB" id="X1VR68"/>
<evidence type="ECO:0000313" key="1">
    <source>
        <dbReference type="EMBL" id="GAJ19386.1"/>
    </source>
</evidence>
<sequence length="50" mass="5439">NQGRDNEGGSVNSRTLRHGISLLRFVCVSRSRDVMLRSRGLIEPTVKGGG</sequence>
<reference evidence="1" key="1">
    <citation type="journal article" date="2014" name="Front. Microbiol.">
        <title>High frequency of phylogenetically diverse reductive dehalogenase-homologous genes in deep subseafloor sedimentary metagenomes.</title>
        <authorList>
            <person name="Kawai M."/>
            <person name="Futagami T."/>
            <person name="Toyoda A."/>
            <person name="Takaki Y."/>
            <person name="Nishi S."/>
            <person name="Hori S."/>
            <person name="Arai W."/>
            <person name="Tsubouchi T."/>
            <person name="Morono Y."/>
            <person name="Uchiyama I."/>
            <person name="Ito T."/>
            <person name="Fujiyama A."/>
            <person name="Inagaki F."/>
            <person name="Takami H."/>
        </authorList>
    </citation>
    <scope>NUCLEOTIDE SEQUENCE</scope>
    <source>
        <strain evidence="1">Expedition CK06-06</strain>
    </source>
</reference>
<protein>
    <submittedName>
        <fullName evidence="1">Uncharacterized protein</fullName>
    </submittedName>
</protein>
<organism evidence="1">
    <name type="scientific">marine sediment metagenome</name>
    <dbReference type="NCBI Taxonomy" id="412755"/>
    <lineage>
        <taxon>unclassified sequences</taxon>
        <taxon>metagenomes</taxon>
        <taxon>ecological metagenomes</taxon>
    </lineage>
</organism>
<dbReference type="EMBL" id="BARW01040637">
    <property type="protein sequence ID" value="GAJ19386.1"/>
    <property type="molecule type" value="Genomic_DNA"/>
</dbReference>
<proteinExistence type="predicted"/>
<accession>X1VR68</accession>
<gene>
    <name evidence="1" type="ORF">S12H4_61292</name>
</gene>
<feature type="non-terminal residue" evidence="1">
    <location>
        <position position="1"/>
    </location>
</feature>
<comment type="caution">
    <text evidence="1">The sequence shown here is derived from an EMBL/GenBank/DDBJ whole genome shotgun (WGS) entry which is preliminary data.</text>
</comment>
<name>X1VR68_9ZZZZ</name>